<dbReference type="AlphaFoldDB" id="A0A2U3NR87"/>
<dbReference type="GO" id="GO:0016020">
    <property type="term" value="C:membrane"/>
    <property type="evidence" value="ECO:0007669"/>
    <property type="project" value="UniProtKB-SubCell"/>
</dbReference>
<feature type="non-terminal residue" evidence="7">
    <location>
        <position position="1"/>
    </location>
</feature>
<evidence type="ECO:0000259" key="6">
    <source>
        <dbReference type="Pfam" id="PF05154"/>
    </source>
</evidence>
<evidence type="ECO:0000256" key="5">
    <source>
        <dbReference type="SAM" id="MobiDB-lite"/>
    </source>
</evidence>
<dbReference type="EMBL" id="FUFA01000004">
    <property type="protein sequence ID" value="SPM34020.1"/>
    <property type="molecule type" value="Genomic_DNA"/>
</dbReference>
<organism evidence="7 8">
    <name type="scientific">Mycobacterium rhizamassiliense</name>
    <dbReference type="NCBI Taxonomy" id="1841860"/>
    <lineage>
        <taxon>Bacteria</taxon>
        <taxon>Bacillati</taxon>
        <taxon>Actinomycetota</taxon>
        <taxon>Actinomycetes</taxon>
        <taxon>Mycobacteriales</taxon>
        <taxon>Mycobacteriaceae</taxon>
        <taxon>Mycobacterium</taxon>
    </lineage>
</organism>
<keyword evidence="2" id="KW-0812">Transmembrane</keyword>
<evidence type="ECO:0000256" key="2">
    <source>
        <dbReference type="ARBA" id="ARBA00022692"/>
    </source>
</evidence>
<comment type="subcellular location">
    <subcellularLocation>
        <location evidence="1">Membrane</location>
        <topology evidence="1">Multi-pass membrane protein</topology>
    </subcellularLocation>
</comment>
<reference evidence="7 8" key="1">
    <citation type="submission" date="2017-01" db="EMBL/GenBank/DDBJ databases">
        <authorList>
            <consortium name="Urmite Genomes"/>
        </authorList>
    </citation>
    <scope>NUCLEOTIDE SEQUENCE [LARGE SCALE GENOMIC DNA]</scope>
    <source>
        <strain evidence="7 8">AB57</strain>
    </source>
</reference>
<feature type="region of interest" description="Disordered" evidence="5">
    <location>
        <begin position="1"/>
        <end position="53"/>
    </location>
</feature>
<dbReference type="Proteomes" id="UP000240988">
    <property type="component" value="Unassembled WGS sequence"/>
</dbReference>
<dbReference type="InterPro" id="IPR007829">
    <property type="entry name" value="TM2"/>
</dbReference>
<evidence type="ECO:0000256" key="1">
    <source>
        <dbReference type="ARBA" id="ARBA00004141"/>
    </source>
</evidence>
<dbReference type="Pfam" id="PF05154">
    <property type="entry name" value="TM2"/>
    <property type="match status" value="1"/>
</dbReference>
<protein>
    <recommendedName>
        <fullName evidence="6">TM2 domain-containing protein</fullName>
    </recommendedName>
</protein>
<name>A0A2U3NR87_9MYCO</name>
<gene>
    <name evidence="7" type="ORF">MRAB57_1831</name>
</gene>
<keyword evidence="4" id="KW-0472">Membrane</keyword>
<proteinExistence type="predicted"/>
<evidence type="ECO:0000256" key="4">
    <source>
        <dbReference type="ARBA" id="ARBA00023136"/>
    </source>
</evidence>
<feature type="domain" description="TM2" evidence="6">
    <location>
        <begin position="91"/>
        <end position="136"/>
    </location>
</feature>
<sequence>VGRVSTPNPPEYPPGPPPEGWQQPYGYGPPPGPQVPPPSSYPPPMGYPPQPGYPAPQPYPGYQPYGGYPGYGVDPYAPFGRDPATGLPLSDKSGTTAGLLQLFFGSFGIGRFYIDSTQIAAAQLCLGLFSIVFSVFCLLGVPVLLGSVIWAVVDAIMMFAGNVKDNEGRKLR</sequence>
<evidence type="ECO:0000256" key="3">
    <source>
        <dbReference type="ARBA" id="ARBA00022989"/>
    </source>
</evidence>
<accession>A0A2U3NR87</accession>
<evidence type="ECO:0000313" key="8">
    <source>
        <dbReference type="Proteomes" id="UP000240988"/>
    </source>
</evidence>
<evidence type="ECO:0000313" key="7">
    <source>
        <dbReference type="EMBL" id="SPM34020.1"/>
    </source>
</evidence>
<feature type="compositionally biased region" description="Pro residues" evidence="5">
    <location>
        <begin position="27"/>
        <end position="53"/>
    </location>
</feature>
<dbReference type="STRING" id="1841860.GCA_900157375_01833"/>
<keyword evidence="3" id="KW-1133">Transmembrane helix</keyword>
<keyword evidence="8" id="KW-1185">Reference proteome</keyword>
<feature type="compositionally biased region" description="Pro residues" evidence="5">
    <location>
        <begin position="7"/>
        <end position="19"/>
    </location>
</feature>